<dbReference type="EMBL" id="PDTV01000004">
    <property type="protein sequence ID" value="PIE83490.1"/>
    <property type="molecule type" value="Genomic_DNA"/>
</dbReference>
<dbReference type="Gene3D" id="1.10.150.130">
    <property type="match status" value="1"/>
</dbReference>
<evidence type="ECO:0000259" key="4">
    <source>
        <dbReference type="PROSITE" id="PS51900"/>
    </source>
</evidence>
<reference evidence="5 6" key="1">
    <citation type="submission" date="2017-10" db="EMBL/GenBank/DDBJ databases">
        <title>Novel microbial diversity and functional potential in the marine mammal oral microbiome.</title>
        <authorList>
            <person name="Dudek N.K."/>
            <person name="Sun C.L."/>
            <person name="Burstein D."/>
            <person name="Kantor R.S."/>
            <person name="Aliaga Goltsman D.S."/>
            <person name="Bik E.M."/>
            <person name="Thomas B.C."/>
            <person name="Banfield J.F."/>
            <person name="Relman D.A."/>
        </authorList>
    </citation>
    <scope>NUCLEOTIDE SEQUENCE [LARGE SCALE GENOMIC DNA]</scope>
    <source>
        <strain evidence="5">DOLJORAL78_50_517</strain>
    </source>
</reference>
<dbReference type="InterPro" id="IPR044068">
    <property type="entry name" value="CB"/>
</dbReference>
<dbReference type="Proteomes" id="UP000229278">
    <property type="component" value="Unassembled WGS sequence"/>
</dbReference>
<proteinExistence type="predicted"/>
<name>A0A2G6PGW1_9GAMM</name>
<organism evidence="5 6">
    <name type="scientific">Candidatus Contendibacter odensensis</name>
    <dbReference type="NCBI Taxonomy" id="1400860"/>
    <lineage>
        <taxon>Bacteria</taxon>
        <taxon>Pseudomonadati</taxon>
        <taxon>Pseudomonadota</taxon>
        <taxon>Gammaproteobacteria</taxon>
        <taxon>Candidatus Competibacteraceae</taxon>
        <taxon>Candidatus Contendibacter</taxon>
    </lineage>
</organism>
<dbReference type="PROSITE" id="PS51900">
    <property type="entry name" value="CB"/>
    <property type="match status" value="1"/>
</dbReference>
<protein>
    <recommendedName>
        <fullName evidence="4">Core-binding (CB) domain-containing protein</fullName>
    </recommendedName>
</protein>
<comment type="caution">
    <text evidence="5">The sequence shown here is derived from an EMBL/GenBank/DDBJ whole genome shotgun (WGS) entry which is preliminary data.</text>
</comment>
<dbReference type="AlphaFoldDB" id="A0A2G6PGW1"/>
<dbReference type="InterPro" id="IPR004107">
    <property type="entry name" value="Integrase_SAM-like_N"/>
</dbReference>
<evidence type="ECO:0000256" key="2">
    <source>
        <dbReference type="ARBA" id="ARBA00023125"/>
    </source>
</evidence>
<keyword evidence="1" id="KW-0229">DNA integration</keyword>
<dbReference type="GO" id="GO:0015074">
    <property type="term" value="P:DNA integration"/>
    <property type="evidence" value="ECO:0007669"/>
    <property type="project" value="UniProtKB-KW"/>
</dbReference>
<dbReference type="GO" id="GO:0003677">
    <property type="term" value="F:DNA binding"/>
    <property type="evidence" value="ECO:0007669"/>
    <property type="project" value="UniProtKB-UniRule"/>
</dbReference>
<accession>A0A2G6PGW1</accession>
<evidence type="ECO:0000313" key="5">
    <source>
        <dbReference type="EMBL" id="PIE83490.1"/>
    </source>
</evidence>
<keyword evidence="2 3" id="KW-0238">DNA-binding</keyword>
<evidence type="ECO:0000256" key="3">
    <source>
        <dbReference type="PROSITE-ProRule" id="PRU01248"/>
    </source>
</evidence>
<feature type="domain" description="Core-binding (CB)" evidence="4">
    <location>
        <begin position="1"/>
        <end position="77"/>
    </location>
</feature>
<evidence type="ECO:0000313" key="6">
    <source>
        <dbReference type="Proteomes" id="UP000229278"/>
    </source>
</evidence>
<dbReference type="InterPro" id="IPR010998">
    <property type="entry name" value="Integrase_recombinase_N"/>
</dbReference>
<evidence type="ECO:0000256" key="1">
    <source>
        <dbReference type="ARBA" id="ARBA00022908"/>
    </source>
</evidence>
<sequence length="106" mass="11846">MPGGTCALKAAHNTANKYSLYLLRLSQWLNTQPFTLLTATPESLETYGGLYLYQQGLKPQSRRVVIAAIRNFYQWATEKAGLLSENPARALENPPGLAWHCLVPRN</sequence>
<gene>
    <name evidence="5" type="ORF">CSA09_01090</name>
</gene>
<dbReference type="SUPFAM" id="SSF47823">
    <property type="entry name" value="lambda integrase-like, N-terminal domain"/>
    <property type="match status" value="1"/>
</dbReference>
<dbReference type="Pfam" id="PF02899">
    <property type="entry name" value="Phage_int_SAM_1"/>
    <property type="match status" value="1"/>
</dbReference>